<dbReference type="InterPro" id="IPR052210">
    <property type="entry name" value="LysM1-like"/>
</dbReference>
<protein>
    <recommendedName>
        <fullName evidence="6">LysM domain-containing protein</fullName>
    </recommendedName>
</protein>
<feature type="compositionally biased region" description="Low complexity" evidence="4">
    <location>
        <begin position="607"/>
        <end position="632"/>
    </location>
</feature>
<feature type="chain" id="PRO_5046970098" description="LysM domain-containing protein" evidence="5">
    <location>
        <begin position="20"/>
        <end position="725"/>
    </location>
</feature>
<evidence type="ECO:0000259" key="6">
    <source>
        <dbReference type="PROSITE" id="PS51782"/>
    </source>
</evidence>
<dbReference type="EMBL" id="CAWUHD010000072">
    <property type="protein sequence ID" value="CAK7227360.1"/>
    <property type="molecule type" value="Genomic_DNA"/>
</dbReference>
<dbReference type="PANTHER" id="PTHR34997">
    <property type="entry name" value="AM15"/>
    <property type="match status" value="1"/>
</dbReference>
<dbReference type="Pfam" id="PF01476">
    <property type="entry name" value="LysM"/>
    <property type="match status" value="3"/>
</dbReference>
<gene>
    <name evidence="7" type="ORF">SEUCBS140593_006549</name>
</gene>
<keyword evidence="1" id="KW-0147">Chitin-binding</keyword>
<feature type="domain" description="LysM" evidence="6">
    <location>
        <begin position="38"/>
        <end position="85"/>
    </location>
</feature>
<evidence type="ECO:0000256" key="3">
    <source>
        <dbReference type="ARBA" id="ARBA00044955"/>
    </source>
</evidence>
<feature type="signal peptide" evidence="5">
    <location>
        <begin position="1"/>
        <end position="19"/>
    </location>
</feature>
<sequence>MKAVFIAAFILALAGPALSQDSTPAGPTQTGTIATCNKWYLVQKGNSCVTVTHQFGITLAQFLAWNPAVSSDCTVNFWGGYAYCVGVGASVPSTSTISRTTTTTTKNVIPTETKPPGPTMTGSPANCNNWYLVVHGDTCGKVESKFGISHDQFLAWNPAVSADCSTNFWLGEAYCVGVGASVTTGPTGTRPTSGHTVSSSSGAGPTTKVNTTTTPYWTRLPLTSWNISTPTVGTAWPPTRTQAGQPSYCNEWYLVQAGDTCASIATQYTTWMALADFFAWNPVVGSDCSGLYLDYWVCVGIQPQASLTLVYPTGTTAIPSALPWTPTPLPSVDFRFTPSPTQGPLPTNCANYYLSRSGDTCRKVVANLGYLTQEQFLQYNDYLDGNCDGLWAGVYYCVSEYNVTQNGMQGLPLPSTVSTKPASGVASDTTATCTTWYQASGDDDCDIIPAIFGTFSRSDFLAWNPSLGTGCGGLIVDGTHYYCVAVPGTPTTRTAAIATPSPTPKAPVQAGIAPNCISWWLVKPTDTCDIITAANKLTLQQFLAWNPAVASNSTAGNATGPSNSTRATICAQLLPDYDVCVLVAGMEPGGNGTTTSSTIGTIIRTTTPLPGTITSTPRSSGTIHSTSTGSHTPDTPSPVQSGIAADCHRFYFVERGDKCGDIARTSKIDLKIVDTKSTPFRSDFYKWNPSVSTDCSSLLAGYYVCLGVTGPYTTITSRIPVPFPT</sequence>
<dbReference type="PROSITE" id="PS51782">
    <property type="entry name" value="LYSM"/>
    <property type="match status" value="5"/>
</dbReference>
<evidence type="ECO:0000313" key="7">
    <source>
        <dbReference type="EMBL" id="CAK7227360.1"/>
    </source>
</evidence>
<feature type="domain" description="LysM" evidence="6">
    <location>
        <begin position="251"/>
        <end position="299"/>
    </location>
</feature>
<comment type="caution">
    <text evidence="7">The sequence shown here is derived from an EMBL/GenBank/DDBJ whole genome shotgun (WGS) entry which is preliminary data.</text>
</comment>
<feature type="domain" description="LysM" evidence="6">
    <location>
        <begin position="129"/>
        <end position="176"/>
    </location>
</feature>
<feature type="compositionally biased region" description="Low complexity" evidence="4">
    <location>
        <begin position="186"/>
        <end position="196"/>
    </location>
</feature>
<feature type="domain" description="LysM" evidence="6">
    <location>
        <begin position="649"/>
        <end position="706"/>
    </location>
</feature>
<feature type="region of interest" description="Disordered" evidence="4">
    <location>
        <begin position="186"/>
        <end position="210"/>
    </location>
</feature>
<keyword evidence="8" id="KW-1185">Reference proteome</keyword>
<proteinExistence type="inferred from homology"/>
<organism evidence="7 8">
    <name type="scientific">Sporothrix eucalyptigena</name>
    <dbReference type="NCBI Taxonomy" id="1812306"/>
    <lineage>
        <taxon>Eukaryota</taxon>
        <taxon>Fungi</taxon>
        <taxon>Dikarya</taxon>
        <taxon>Ascomycota</taxon>
        <taxon>Pezizomycotina</taxon>
        <taxon>Sordariomycetes</taxon>
        <taxon>Sordariomycetidae</taxon>
        <taxon>Ophiostomatales</taxon>
        <taxon>Ophiostomataceae</taxon>
        <taxon>Sporothrix</taxon>
    </lineage>
</organism>
<keyword evidence="2" id="KW-0843">Virulence</keyword>
<evidence type="ECO:0000256" key="1">
    <source>
        <dbReference type="ARBA" id="ARBA00022669"/>
    </source>
</evidence>
<dbReference type="SMART" id="SM00257">
    <property type="entry name" value="LysM"/>
    <property type="match status" value="5"/>
</dbReference>
<evidence type="ECO:0000256" key="5">
    <source>
        <dbReference type="SAM" id="SignalP"/>
    </source>
</evidence>
<accession>A0ABP0C886</accession>
<dbReference type="Proteomes" id="UP001642482">
    <property type="component" value="Unassembled WGS sequence"/>
</dbReference>
<name>A0ABP0C886_9PEZI</name>
<dbReference type="Gene3D" id="3.10.350.10">
    <property type="entry name" value="LysM domain"/>
    <property type="match status" value="7"/>
</dbReference>
<feature type="domain" description="LysM" evidence="6">
    <location>
        <begin position="351"/>
        <end position="398"/>
    </location>
</feature>
<evidence type="ECO:0000313" key="8">
    <source>
        <dbReference type="Proteomes" id="UP001642482"/>
    </source>
</evidence>
<dbReference type="InterPro" id="IPR018392">
    <property type="entry name" value="LysM"/>
</dbReference>
<feature type="region of interest" description="Disordered" evidence="4">
    <location>
        <begin position="607"/>
        <end position="639"/>
    </location>
</feature>
<comment type="similarity">
    <text evidence="3">Belongs to the secreted LysM effector family.</text>
</comment>
<dbReference type="SUPFAM" id="SSF54106">
    <property type="entry name" value="LysM domain"/>
    <property type="match status" value="3"/>
</dbReference>
<evidence type="ECO:0000256" key="4">
    <source>
        <dbReference type="SAM" id="MobiDB-lite"/>
    </source>
</evidence>
<dbReference type="PANTHER" id="PTHR34997:SF1">
    <property type="entry name" value="PEPTIDOGLYCAN-BINDING LYSIN DOMAIN"/>
    <property type="match status" value="1"/>
</dbReference>
<keyword evidence="5" id="KW-0732">Signal</keyword>
<reference evidence="7 8" key="1">
    <citation type="submission" date="2024-01" db="EMBL/GenBank/DDBJ databases">
        <authorList>
            <person name="Allen C."/>
            <person name="Tagirdzhanova G."/>
        </authorList>
    </citation>
    <scope>NUCLEOTIDE SEQUENCE [LARGE SCALE GENOMIC DNA]</scope>
</reference>
<evidence type="ECO:0000256" key="2">
    <source>
        <dbReference type="ARBA" id="ARBA00023026"/>
    </source>
</evidence>
<dbReference type="CDD" id="cd00118">
    <property type="entry name" value="LysM"/>
    <property type="match status" value="5"/>
</dbReference>
<dbReference type="InterPro" id="IPR036779">
    <property type="entry name" value="LysM_dom_sf"/>
</dbReference>